<dbReference type="InterPro" id="IPR029063">
    <property type="entry name" value="SAM-dependent_MTases_sf"/>
</dbReference>
<dbReference type="PATRIC" id="fig|216938.3.peg.677"/>
<dbReference type="GO" id="GO:0160105">
    <property type="term" value="F:tRNA (adenine(22)-N1)-methyltransferase activity"/>
    <property type="evidence" value="ECO:0007669"/>
    <property type="project" value="InterPro"/>
</dbReference>
<dbReference type="STRING" id="216938.SHELI_v1c06640"/>
<dbReference type="RefSeq" id="WP_069116695.1">
    <property type="nucleotide sequence ID" value="NZ_CP017015.1"/>
</dbReference>
<sequence length="233" mass="26398">MSFLTPRLFAITGMISDGETVADIGTDHGYIAIYLAKDNKANKIFATDIAEQPLNVAKNNINSFGVSEKIETILADGISWVKEKNVKISSCIIAGMGSNTVLQILKEDNDNIDCYVISSNTNAESIRLWVKKKKYFIESETLVKDNGLIYEIFKINKFAGHKVKSKKDIIFGPIIIKNPKNSLFIEKWLNEEQKLVTLISKIPKSEVKYKQFTKRRKFIAKMLKKEKTINVKS</sequence>
<dbReference type="Proteomes" id="UP000094378">
    <property type="component" value="Chromosome"/>
</dbReference>
<dbReference type="Gene3D" id="1.10.287.1890">
    <property type="match status" value="1"/>
</dbReference>
<keyword evidence="2" id="KW-1185">Reference proteome</keyword>
<dbReference type="SUPFAM" id="SSF53335">
    <property type="entry name" value="S-adenosyl-L-methionine-dependent methyltransferases"/>
    <property type="match status" value="1"/>
</dbReference>
<name>A0A1B3SL10_9MOLU</name>
<dbReference type="GO" id="GO:0032259">
    <property type="term" value="P:methylation"/>
    <property type="evidence" value="ECO:0007669"/>
    <property type="project" value="UniProtKB-KW"/>
</dbReference>
<dbReference type="KEGG" id="shj:SHELI_v1c06640"/>
<organism evidence="1 2">
    <name type="scientific">Spiroplasma helicoides</name>
    <dbReference type="NCBI Taxonomy" id="216938"/>
    <lineage>
        <taxon>Bacteria</taxon>
        <taxon>Bacillati</taxon>
        <taxon>Mycoplasmatota</taxon>
        <taxon>Mollicutes</taxon>
        <taxon>Entomoplasmatales</taxon>
        <taxon>Spiroplasmataceae</taxon>
        <taxon>Spiroplasma</taxon>
    </lineage>
</organism>
<keyword evidence="1" id="KW-0808">Transferase</keyword>
<dbReference type="Pfam" id="PF04816">
    <property type="entry name" value="TrmK"/>
    <property type="match status" value="1"/>
</dbReference>
<dbReference type="EMBL" id="CP017015">
    <property type="protein sequence ID" value="AOG60615.1"/>
    <property type="molecule type" value="Genomic_DNA"/>
</dbReference>
<dbReference type="InterPro" id="IPR006901">
    <property type="entry name" value="TrmK"/>
</dbReference>
<dbReference type="PANTHER" id="PTHR38451">
    <property type="entry name" value="TRNA (ADENINE(22)-N(1))-METHYLTRANSFERASE"/>
    <property type="match status" value="1"/>
</dbReference>
<accession>A0A1B3SL10</accession>
<evidence type="ECO:0000313" key="2">
    <source>
        <dbReference type="Proteomes" id="UP000094378"/>
    </source>
</evidence>
<proteinExistence type="predicted"/>
<keyword evidence="1" id="KW-0489">Methyltransferase</keyword>
<dbReference type="AlphaFoldDB" id="A0A1B3SL10"/>
<gene>
    <name evidence="1" type="primary">trmK</name>
    <name evidence="1" type="ORF">SHELI_v1c06640</name>
</gene>
<dbReference type="PANTHER" id="PTHR38451:SF1">
    <property type="entry name" value="TRNA (ADENINE(22)-N(1))-METHYLTRANSFERASE"/>
    <property type="match status" value="1"/>
</dbReference>
<dbReference type="PIRSF" id="PIRSF018637">
    <property type="entry name" value="TrmK"/>
    <property type="match status" value="1"/>
</dbReference>
<protein>
    <submittedName>
        <fullName evidence="1">tRNA: m1A22 methyltransferase</fullName>
    </submittedName>
</protein>
<dbReference type="Gene3D" id="3.40.50.150">
    <property type="entry name" value="Vaccinia Virus protein VP39"/>
    <property type="match status" value="1"/>
</dbReference>
<dbReference type="OrthoDB" id="5881184at2"/>
<evidence type="ECO:0000313" key="1">
    <source>
        <dbReference type="EMBL" id="AOG60615.1"/>
    </source>
</evidence>
<reference evidence="1 2" key="1">
    <citation type="submission" date="2016-08" db="EMBL/GenBank/DDBJ databases">
        <title>Complete genome sequence of Spiroplasma helicoides TABS-2 (DSM 22551).</title>
        <authorList>
            <person name="Shen W.-Y."/>
            <person name="Lo W.-S."/>
            <person name="Lai Y.-C."/>
            <person name="Kuo C.-H."/>
        </authorList>
    </citation>
    <scope>NUCLEOTIDE SEQUENCE [LARGE SCALE GENOMIC DNA]</scope>
    <source>
        <strain evidence="1 2">TABS-2</strain>
    </source>
</reference>